<evidence type="ECO:0000313" key="4">
    <source>
        <dbReference type="Proteomes" id="UP000777935"/>
    </source>
</evidence>
<organism evidence="3 4">
    <name type="scientific">Parasulfitobacter algicola</name>
    <dbReference type="NCBI Taxonomy" id="2614809"/>
    <lineage>
        <taxon>Bacteria</taxon>
        <taxon>Pseudomonadati</taxon>
        <taxon>Pseudomonadota</taxon>
        <taxon>Alphaproteobacteria</taxon>
        <taxon>Rhodobacterales</taxon>
        <taxon>Roseobacteraceae</taxon>
        <taxon>Parasulfitobacter</taxon>
    </lineage>
</organism>
<sequence length="63" mass="6429">MKKTLSAFALSFAVAGGAFAGGFDEPEMEKEIIIEETETSSSSAGVIIPLIALLLIVAVASAD</sequence>
<dbReference type="RefSeq" id="WP_174139630.1">
    <property type="nucleotide sequence ID" value="NZ_JABUFE010000013.1"/>
</dbReference>
<dbReference type="EMBL" id="JABUFE010000013">
    <property type="protein sequence ID" value="NSX56478.1"/>
    <property type="molecule type" value="Genomic_DNA"/>
</dbReference>
<feature type="transmembrane region" description="Helical" evidence="1">
    <location>
        <begin position="44"/>
        <end position="62"/>
    </location>
</feature>
<dbReference type="Proteomes" id="UP000777935">
    <property type="component" value="Unassembled WGS sequence"/>
</dbReference>
<protein>
    <recommendedName>
        <fullName evidence="5">Ferrochelatase</fullName>
    </recommendedName>
</protein>
<evidence type="ECO:0000256" key="1">
    <source>
        <dbReference type="SAM" id="Phobius"/>
    </source>
</evidence>
<feature type="chain" id="PRO_5045303452" description="Ferrochelatase" evidence="2">
    <location>
        <begin position="21"/>
        <end position="63"/>
    </location>
</feature>
<evidence type="ECO:0000256" key="2">
    <source>
        <dbReference type="SAM" id="SignalP"/>
    </source>
</evidence>
<accession>A0ABX2IUA2</accession>
<keyword evidence="1" id="KW-0812">Transmembrane</keyword>
<keyword evidence="2" id="KW-0732">Signal</keyword>
<proteinExistence type="predicted"/>
<comment type="caution">
    <text evidence="3">The sequence shown here is derived from an EMBL/GenBank/DDBJ whole genome shotgun (WGS) entry which is preliminary data.</text>
</comment>
<gene>
    <name evidence="3" type="ORF">HRQ87_16950</name>
</gene>
<feature type="signal peptide" evidence="2">
    <location>
        <begin position="1"/>
        <end position="20"/>
    </location>
</feature>
<evidence type="ECO:0000313" key="3">
    <source>
        <dbReference type="EMBL" id="NSX56478.1"/>
    </source>
</evidence>
<keyword evidence="4" id="KW-1185">Reference proteome</keyword>
<reference evidence="3 4" key="1">
    <citation type="submission" date="2020-06" db="EMBL/GenBank/DDBJ databases">
        <title>Sulfitobacter algicola sp. nov., isolated from green algae.</title>
        <authorList>
            <person name="Wang C."/>
        </authorList>
    </citation>
    <scope>NUCLEOTIDE SEQUENCE [LARGE SCALE GENOMIC DNA]</scope>
    <source>
        <strain evidence="3 4">1151</strain>
    </source>
</reference>
<name>A0ABX2IUA2_9RHOB</name>
<keyword evidence="1" id="KW-1133">Transmembrane helix</keyword>
<evidence type="ECO:0008006" key="5">
    <source>
        <dbReference type="Google" id="ProtNLM"/>
    </source>
</evidence>
<keyword evidence="1" id="KW-0472">Membrane</keyword>